<evidence type="ECO:0000256" key="1">
    <source>
        <dbReference type="SAM" id="SignalP"/>
    </source>
</evidence>
<keyword evidence="1" id="KW-0732">Signal</keyword>
<comment type="caution">
    <text evidence="2">The sequence shown here is derived from an EMBL/GenBank/DDBJ whole genome shotgun (WGS) entry which is preliminary data.</text>
</comment>
<dbReference type="Proteomes" id="UP000321412">
    <property type="component" value="Unassembled WGS sequence"/>
</dbReference>
<dbReference type="EMBL" id="VOSM01000009">
    <property type="protein sequence ID" value="TXD35384.1"/>
    <property type="molecule type" value="Genomic_DNA"/>
</dbReference>
<feature type="signal peptide" evidence="1">
    <location>
        <begin position="1"/>
        <end position="31"/>
    </location>
</feature>
<dbReference type="PROSITE" id="PS51257">
    <property type="entry name" value="PROKAR_LIPOPROTEIN"/>
    <property type="match status" value="1"/>
</dbReference>
<feature type="chain" id="PRO_5023051947" evidence="1">
    <location>
        <begin position="32"/>
        <end position="1133"/>
    </location>
</feature>
<sequence>MKTTSPHSRLSPTSVVSALALTLTLAGSVMTGCGQEGQPAASEEGTSVMAVSPNGSYLILRSHVRLMPAELAQAASFTPETIVLPDAYASQASAWTAGTILVAQRDTGYWRHVERTERRDGQLIIHTRDAEFLELIEEGDLLIEMGASDDIGQHRAALEQEYIEDAGGGGGRVYTPNPSPPSAGDDTTVIDLENLSGTRGPRYSYDLASTHAGEVSTAGYTVEVTQGQLDVDVTFISRMKIAAGQIVEEETSALAHVDTDPQWLITSTGDHADRHVFRLHSAHGSQPLFSFLQRSFYFTGDLTVAYDVRTEGDAELTAGFVAEGHAFAGVYCTQQTGGTQNCRAMQREPRFQGVHAEERGYQTRGEGAISFDALFGVSAALVDTPNAATASPITSLEPLRVNYRSTMTMRPPYCPRYGRLTVNAGASKPAVSSPIRYTSESRRLFEHNEIVSDAPGCSINEGDEPLYCERNADCEGDMICFRGICDVAAPMRLVADWSANADLNLFVELPSQEILSVANRRGAGGSITLVSNGGGECEDCGMCIGDLRVDCAAEEPTDGQCPQGCSLASNGQSCTGGVVRCGVFGKDACAQADTCQWSPLGGGLPPYLEIATVDHPVIDGVYRVWVENTSGRYNGSPEPVQYEISIYGQNEQSAALTGHVSGVAGSRSLTTLYRYGVIEQNEECIPVYDSQLCEEAGNACGEFSAVDNCGVTRESVHCGACDVGVPCQNNQCVCTEQTDAQICASRGYQCGTREVIDSCNNTRTIDCGGCSEGVTCSDQNICCGGGDSNPAQEICNEPEDFERTGCNSSSCEEPPADLGCGLVRRRDSCGEMQETDCGGCAMYDGWYFAGTDENDVLQDCGNRSVCSYHLYEYREYSCTSEKCRYNVTNHETRLVGCEACPDPFIGPWTSCDDFDGTCDQTGSRTRNHYDFDCSLPPNTSMTAYVNSLTANAINPDLDLANYPVAVCEGEVVQVEPGVCSRNTQGATCPGGGMCVFGECLQNECNIVNMECSGNNDQRCRSVSVASASRLTCIDEDECYIDDDCNVGNSSQDPERVCSVSGDSNPQRVCVEPNSGGAAVGQSCSTHSQCEQNHCRNGVCTIPCRSQYDCSSYGMNCEAEVYGNEAFNICVPNG</sequence>
<dbReference type="RefSeq" id="WP_146982521.1">
    <property type="nucleotide sequence ID" value="NZ_VOSM01000009.1"/>
</dbReference>
<gene>
    <name evidence="2" type="ORF">FRC98_16340</name>
</gene>
<accession>A0A5C6XE39</accession>
<evidence type="ECO:0000313" key="2">
    <source>
        <dbReference type="EMBL" id="TXD35384.1"/>
    </source>
</evidence>
<protein>
    <submittedName>
        <fullName evidence="2">Uncharacterized protein</fullName>
    </submittedName>
</protein>
<reference evidence="2 3" key="1">
    <citation type="submission" date="2019-08" db="EMBL/GenBank/DDBJ databases">
        <title>Bradymonadales sp. TMQ4.</title>
        <authorList>
            <person name="Liang Q."/>
        </authorList>
    </citation>
    <scope>NUCLEOTIDE SEQUENCE [LARGE SCALE GENOMIC DNA]</scope>
    <source>
        <strain evidence="2 3">TMQ4</strain>
    </source>
</reference>
<keyword evidence="3" id="KW-1185">Reference proteome</keyword>
<proteinExistence type="predicted"/>
<organism evidence="2 3">
    <name type="scientific">Lujinxingia vulgaris</name>
    <dbReference type="NCBI Taxonomy" id="2600176"/>
    <lineage>
        <taxon>Bacteria</taxon>
        <taxon>Deltaproteobacteria</taxon>
        <taxon>Bradymonadales</taxon>
        <taxon>Lujinxingiaceae</taxon>
        <taxon>Lujinxingia</taxon>
    </lineage>
</organism>
<evidence type="ECO:0000313" key="3">
    <source>
        <dbReference type="Proteomes" id="UP000321412"/>
    </source>
</evidence>
<dbReference type="AlphaFoldDB" id="A0A5C6XE39"/>
<dbReference type="OrthoDB" id="5477235at2"/>
<name>A0A5C6XE39_9DELT</name>